<sequence length="138" mass="15614">MLTVPLIIEGRLYGPINHLLKLESNQLKSEYGILHKKNMTINNHSGRCSVMIWGVFCGLFQSQIIIPPPGQQKAQDLIHNICEPGLLPFLKYLNKNMAINPEELILMEYCSLIHSAQVSEAWKQNHGIGKLQWPSNSP</sequence>
<dbReference type="GO" id="GO:0003676">
    <property type="term" value="F:nucleic acid binding"/>
    <property type="evidence" value="ECO:0007669"/>
    <property type="project" value="InterPro"/>
</dbReference>
<reference evidence="1" key="1">
    <citation type="submission" date="2021-03" db="EMBL/GenBank/DDBJ databases">
        <title>Draft genome sequence of rust myrtle Austropuccinia psidii MF-1, a brazilian biotype.</title>
        <authorList>
            <person name="Quecine M.C."/>
            <person name="Pachon D.M.R."/>
            <person name="Bonatelli M.L."/>
            <person name="Correr F.H."/>
            <person name="Franceschini L.M."/>
            <person name="Leite T.F."/>
            <person name="Margarido G.R.A."/>
            <person name="Almeida C.A."/>
            <person name="Ferrarezi J.A."/>
            <person name="Labate C.A."/>
        </authorList>
    </citation>
    <scope>NUCLEOTIDE SEQUENCE</scope>
    <source>
        <strain evidence="1">MF-1</strain>
    </source>
</reference>
<protein>
    <submittedName>
        <fullName evidence="1">Uncharacterized protein</fullName>
    </submittedName>
</protein>
<evidence type="ECO:0000313" key="1">
    <source>
        <dbReference type="EMBL" id="MBW0522082.1"/>
    </source>
</evidence>
<evidence type="ECO:0000313" key="2">
    <source>
        <dbReference type="Proteomes" id="UP000765509"/>
    </source>
</evidence>
<organism evidence="1 2">
    <name type="scientific">Austropuccinia psidii MF-1</name>
    <dbReference type="NCBI Taxonomy" id="1389203"/>
    <lineage>
        <taxon>Eukaryota</taxon>
        <taxon>Fungi</taxon>
        <taxon>Dikarya</taxon>
        <taxon>Basidiomycota</taxon>
        <taxon>Pucciniomycotina</taxon>
        <taxon>Pucciniomycetes</taxon>
        <taxon>Pucciniales</taxon>
        <taxon>Sphaerophragmiaceae</taxon>
        <taxon>Austropuccinia</taxon>
    </lineage>
</organism>
<dbReference type="Gene3D" id="3.30.420.10">
    <property type="entry name" value="Ribonuclease H-like superfamily/Ribonuclease H"/>
    <property type="match status" value="1"/>
</dbReference>
<dbReference type="InterPro" id="IPR036397">
    <property type="entry name" value="RNaseH_sf"/>
</dbReference>
<dbReference type="Proteomes" id="UP000765509">
    <property type="component" value="Unassembled WGS sequence"/>
</dbReference>
<gene>
    <name evidence="1" type="ORF">O181_061797</name>
</gene>
<proteinExistence type="predicted"/>
<comment type="caution">
    <text evidence="1">The sequence shown here is derived from an EMBL/GenBank/DDBJ whole genome shotgun (WGS) entry which is preliminary data.</text>
</comment>
<keyword evidence="2" id="KW-1185">Reference proteome</keyword>
<dbReference type="EMBL" id="AVOT02029309">
    <property type="protein sequence ID" value="MBW0522082.1"/>
    <property type="molecule type" value="Genomic_DNA"/>
</dbReference>
<dbReference type="AlphaFoldDB" id="A0A9Q3ELF7"/>
<name>A0A9Q3ELF7_9BASI</name>
<accession>A0A9Q3ELF7</accession>